<accession>A0ABV5RA09</accession>
<keyword evidence="3" id="KW-1185">Reference proteome</keyword>
<evidence type="ECO:0000313" key="3">
    <source>
        <dbReference type="Proteomes" id="UP001589710"/>
    </source>
</evidence>
<reference evidence="2 3" key="1">
    <citation type="submission" date="2024-09" db="EMBL/GenBank/DDBJ databases">
        <authorList>
            <person name="Sun Q."/>
            <person name="Mori K."/>
        </authorList>
    </citation>
    <scope>NUCLEOTIDE SEQUENCE [LARGE SCALE GENOMIC DNA]</scope>
    <source>
        <strain evidence="2 3">JCM 3331</strain>
    </source>
</reference>
<organism evidence="2 3">
    <name type="scientific">Streptomyces yanii</name>
    <dbReference type="NCBI Taxonomy" id="78510"/>
    <lineage>
        <taxon>Bacteria</taxon>
        <taxon>Bacillati</taxon>
        <taxon>Actinomycetota</taxon>
        <taxon>Actinomycetes</taxon>
        <taxon>Kitasatosporales</taxon>
        <taxon>Streptomycetaceae</taxon>
        <taxon>Streptomyces</taxon>
    </lineage>
</organism>
<dbReference type="RefSeq" id="WP_345509675.1">
    <property type="nucleotide sequence ID" value="NZ_BAAAXD010000003.1"/>
</dbReference>
<feature type="region of interest" description="Disordered" evidence="1">
    <location>
        <begin position="47"/>
        <end position="74"/>
    </location>
</feature>
<feature type="region of interest" description="Disordered" evidence="1">
    <location>
        <begin position="94"/>
        <end position="115"/>
    </location>
</feature>
<evidence type="ECO:0000313" key="2">
    <source>
        <dbReference type="EMBL" id="MFB9573931.1"/>
    </source>
</evidence>
<sequence length="115" mass="12499">MRILLGLDDGTAVVIRQFSCGELGYPPLETVVEVLPMDGGVHRWTLHRPADQITEHDPPREGRERPPADSTTIEWTDSNIQGGAARVHCSLPGALQSTEPEPGCQVLSMPDVSMT</sequence>
<feature type="compositionally biased region" description="Basic and acidic residues" evidence="1">
    <location>
        <begin position="48"/>
        <end position="67"/>
    </location>
</feature>
<dbReference type="Proteomes" id="UP001589710">
    <property type="component" value="Unassembled WGS sequence"/>
</dbReference>
<gene>
    <name evidence="2" type="ORF">ACFFTL_16860</name>
</gene>
<dbReference type="EMBL" id="JBHMCG010000075">
    <property type="protein sequence ID" value="MFB9573931.1"/>
    <property type="molecule type" value="Genomic_DNA"/>
</dbReference>
<proteinExistence type="predicted"/>
<evidence type="ECO:0000256" key="1">
    <source>
        <dbReference type="SAM" id="MobiDB-lite"/>
    </source>
</evidence>
<protein>
    <submittedName>
        <fullName evidence="2">Uncharacterized protein</fullName>
    </submittedName>
</protein>
<name>A0ABV5RA09_9ACTN</name>
<comment type="caution">
    <text evidence="2">The sequence shown here is derived from an EMBL/GenBank/DDBJ whole genome shotgun (WGS) entry which is preliminary data.</text>
</comment>